<evidence type="ECO:0000256" key="8">
    <source>
        <dbReference type="SAM" id="MobiDB-lite"/>
    </source>
</evidence>
<evidence type="ECO:0000313" key="11">
    <source>
        <dbReference type="Proteomes" id="UP000694387"/>
    </source>
</evidence>
<sequence length="375" mass="39920">VGAGGAAMPLSRAGRPQGLLPSMIPSLCAALSAVMLLVLSGLFFAFPCRWLVQNGEWVYPIVTGPLFVLSFCSLIALNGSDPGILHQGSNELDPMMMPVVWVNHMAFHLQWCPKCRFHRPPRTHHCPRCNICVEDFDHHNRWVNNCVGHRNYRLYLLLVLSLCLYTLAVLVACVMVLVRTTHLPYGLDKIITIVVAVPAAGFLVPLFVLLLIKAWSVSKAERSHEGKVCGPGGATTPGCGVATPSIWLVLPGRYMAEAVGLQSAVGPDWVPMQTLHCSRGPSGPSPPAVPGPGARPQRPNSGSLHTGTGSPRASTSCRSPGGEVSVCLCACVRVCVCAHVQVQLPVPVVLGMGISRLCGCGGKLPHGAVALKLEH</sequence>
<evidence type="ECO:0000256" key="6">
    <source>
        <dbReference type="ARBA" id="ARBA00023315"/>
    </source>
</evidence>
<dbReference type="PANTHER" id="PTHR22883:SF326">
    <property type="entry name" value="PALMITOYLTRANSFERASE ZDHHC19"/>
    <property type="match status" value="1"/>
</dbReference>
<evidence type="ECO:0000256" key="7">
    <source>
        <dbReference type="RuleBase" id="RU079119"/>
    </source>
</evidence>
<evidence type="ECO:0000256" key="5">
    <source>
        <dbReference type="ARBA" id="ARBA00023136"/>
    </source>
</evidence>
<keyword evidence="5 7" id="KW-0472">Membrane</keyword>
<keyword evidence="6 7" id="KW-0012">Acyltransferase</keyword>
<feature type="transmembrane region" description="Helical" evidence="7">
    <location>
        <begin position="57"/>
        <end position="77"/>
    </location>
</feature>
<keyword evidence="11" id="KW-1185">Reference proteome</keyword>
<dbReference type="InterPro" id="IPR039859">
    <property type="entry name" value="PFA4/ZDH16/20/ERF2-like"/>
</dbReference>
<evidence type="ECO:0000256" key="3">
    <source>
        <dbReference type="ARBA" id="ARBA00022692"/>
    </source>
</evidence>
<dbReference type="GO" id="GO:0005783">
    <property type="term" value="C:endoplasmic reticulum"/>
    <property type="evidence" value="ECO:0007669"/>
    <property type="project" value="TreeGrafter"/>
</dbReference>
<dbReference type="InterPro" id="IPR001594">
    <property type="entry name" value="Palmitoyltrfase_DHHC"/>
</dbReference>
<keyword evidence="2 7" id="KW-0808">Transferase</keyword>
<dbReference type="GO" id="GO:0005794">
    <property type="term" value="C:Golgi apparatus"/>
    <property type="evidence" value="ECO:0007669"/>
    <property type="project" value="TreeGrafter"/>
</dbReference>
<keyword evidence="4 7" id="KW-1133">Transmembrane helix</keyword>
<feature type="transmembrane region" description="Helical" evidence="7">
    <location>
        <begin position="154"/>
        <end position="178"/>
    </location>
</feature>
<dbReference type="Proteomes" id="UP000694387">
    <property type="component" value="Chromosome 25"/>
</dbReference>
<dbReference type="PROSITE" id="PS50216">
    <property type="entry name" value="DHHC"/>
    <property type="match status" value="1"/>
</dbReference>
<dbReference type="GO" id="GO:0019706">
    <property type="term" value="F:protein-cysteine S-palmitoyltransferase activity"/>
    <property type="evidence" value="ECO:0007669"/>
    <property type="project" value="UniProtKB-EC"/>
</dbReference>
<evidence type="ECO:0000259" key="9">
    <source>
        <dbReference type="Pfam" id="PF01529"/>
    </source>
</evidence>
<dbReference type="Ensembl" id="ENSEAST00005078328.1">
    <property type="protein sequence ID" value="ENSEASP00005042474.1"/>
    <property type="gene ID" value="ENSEASG00005031513.1"/>
</dbReference>
<feature type="transmembrane region" description="Helical" evidence="7">
    <location>
        <begin position="18"/>
        <end position="45"/>
    </location>
</feature>
<reference evidence="10" key="2">
    <citation type="submission" date="2025-08" db="UniProtKB">
        <authorList>
            <consortium name="Ensembl"/>
        </authorList>
    </citation>
    <scope>IDENTIFICATION</scope>
</reference>
<name>A0A9L0INK9_EQUAS</name>
<organism evidence="10 11">
    <name type="scientific">Equus asinus</name>
    <name type="common">Donkey</name>
    <name type="synonym">Equus africanus asinus</name>
    <dbReference type="NCBI Taxonomy" id="9793"/>
    <lineage>
        <taxon>Eukaryota</taxon>
        <taxon>Metazoa</taxon>
        <taxon>Chordata</taxon>
        <taxon>Craniata</taxon>
        <taxon>Vertebrata</taxon>
        <taxon>Euteleostomi</taxon>
        <taxon>Mammalia</taxon>
        <taxon>Eutheria</taxon>
        <taxon>Laurasiatheria</taxon>
        <taxon>Perissodactyla</taxon>
        <taxon>Equidae</taxon>
        <taxon>Equus</taxon>
    </lineage>
</organism>
<evidence type="ECO:0000256" key="1">
    <source>
        <dbReference type="ARBA" id="ARBA00004141"/>
    </source>
</evidence>
<evidence type="ECO:0000313" key="10">
    <source>
        <dbReference type="Ensembl" id="ENSEASP00005042474.1"/>
    </source>
</evidence>
<evidence type="ECO:0000256" key="2">
    <source>
        <dbReference type="ARBA" id="ARBA00022679"/>
    </source>
</evidence>
<keyword evidence="3 7" id="KW-0812">Transmembrane</keyword>
<reference evidence="10 11" key="1">
    <citation type="journal article" date="2020" name="Nat. Commun.">
        <title>Donkey genomes provide new insights into domestication and selection for coat color.</title>
        <authorList>
            <person name="Wang"/>
            <person name="C."/>
            <person name="Li"/>
            <person name="H."/>
            <person name="Guo"/>
            <person name="Y."/>
            <person name="Huang"/>
            <person name="J."/>
            <person name="Sun"/>
            <person name="Y."/>
            <person name="Min"/>
            <person name="J."/>
            <person name="Wang"/>
            <person name="J."/>
            <person name="Fang"/>
            <person name="X."/>
            <person name="Zhao"/>
            <person name="Z."/>
            <person name="Wang"/>
            <person name="S."/>
            <person name="Zhang"/>
            <person name="Y."/>
            <person name="Liu"/>
            <person name="Q."/>
            <person name="Jiang"/>
            <person name="Q."/>
            <person name="Wang"/>
            <person name="X."/>
            <person name="Guo"/>
            <person name="Y."/>
            <person name="Yang"/>
            <person name="C."/>
            <person name="Wang"/>
            <person name="Y."/>
            <person name="Tian"/>
            <person name="F."/>
            <person name="Zhuang"/>
            <person name="G."/>
            <person name="Fan"/>
            <person name="Y."/>
            <person name="Gao"/>
            <person name="Q."/>
            <person name="Li"/>
            <person name="Y."/>
            <person name="Ju"/>
            <person name="Z."/>
            <person name="Li"/>
            <person name="J."/>
            <person name="Li"/>
            <person name="R."/>
            <person name="Hou"/>
            <person name="M."/>
            <person name="Yang"/>
            <person name="G."/>
            <person name="Liu"/>
            <person name="G."/>
            <person name="Liu"/>
            <person name="W."/>
            <person name="Guo"/>
            <person name="J."/>
            <person name="Pan"/>
            <person name="S."/>
            <person name="Fan"/>
            <person name="G."/>
            <person name="Zhang"/>
            <person name="W."/>
            <person name="Zhang"/>
            <person name="R."/>
            <person name="Yu"/>
            <person name="J."/>
            <person name="Zhang"/>
            <person name="X."/>
            <person name="Yin"/>
            <person name="Q."/>
            <person name="Ji"/>
            <person name="C."/>
            <person name="Jin"/>
            <person name="Y."/>
            <person name="Yue"/>
            <person name="G."/>
            <person name="Liu"/>
            <person name="M."/>
            <person name="Xu"/>
            <person name="J."/>
            <person name="Liu"/>
            <person name="S."/>
            <person name="Jordana"/>
            <person name="J."/>
            <person name="Noce"/>
            <person name="A."/>
            <person name="Amills"/>
            <person name="M."/>
            <person name="Wu"/>
            <person name="D.D."/>
            <person name="Li"/>
            <person name="S."/>
            <person name="Zhou"/>
            <person name="X. and Zhong"/>
            <person name="J."/>
        </authorList>
    </citation>
    <scope>NUCLEOTIDE SEQUENCE [LARGE SCALE GENOMIC DNA]</scope>
</reference>
<dbReference type="GO" id="GO:0006612">
    <property type="term" value="P:protein targeting to membrane"/>
    <property type="evidence" value="ECO:0007669"/>
    <property type="project" value="TreeGrafter"/>
</dbReference>
<evidence type="ECO:0000256" key="4">
    <source>
        <dbReference type="ARBA" id="ARBA00022989"/>
    </source>
</evidence>
<reference evidence="10" key="3">
    <citation type="submission" date="2025-09" db="UniProtKB">
        <authorList>
            <consortium name="Ensembl"/>
        </authorList>
    </citation>
    <scope>IDENTIFICATION</scope>
</reference>
<feature type="domain" description="Palmitoyltransferase DHHC" evidence="9">
    <location>
        <begin position="109"/>
        <end position="224"/>
    </location>
</feature>
<comment type="similarity">
    <text evidence="7">Belongs to the DHHC palmitoyltransferase family.</text>
</comment>
<accession>A0A9L0INK9</accession>
<comment type="catalytic activity">
    <reaction evidence="7">
        <text>L-cysteinyl-[protein] + hexadecanoyl-CoA = S-hexadecanoyl-L-cysteinyl-[protein] + CoA</text>
        <dbReference type="Rhea" id="RHEA:36683"/>
        <dbReference type="Rhea" id="RHEA-COMP:10131"/>
        <dbReference type="Rhea" id="RHEA-COMP:11032"/>
        <dbReference type="ChEBI" id="CHEBI:29950"/>
        <dbReference type="ChEBI" id="CHEBI:57287"/>
        <dbReference type="ChEBI" id="CHEBI:57379"/>
        <dbReference type="ChEBI" id="CHEBI:74151"/>
        <dbReference type="EC" id="2.3.1.225"/>
    </reaction>
</comment>
<feature type="transmembrane region" description="Helical" evidence="7">
    <location>
        <begin position="190"/>
        <end position="212"/>
    </location>
</feature>
<dbReference type="AlphaFoldDB" id="A0A9L0INK9"/>
<feature type="region of interest" description="Disordered" evidence="8">
    <location>
        <begin position="276"/>
        <end position="318"/>
    </location>
</feature>
<proteinExistence type="inferred from homology"/>
<dbReference type="GO" id="GO:0016020">
    <property type="term" value="C:membrane"/>
    <property type="evidence" value="ECO:0007669"/>
    <property type="project" value="UniProtKB-SubCell"/>
</dbReference>
<comment type="subcellular location">
    <subcellularLocation>
        <location evidence="1">Membrane</location>
        <topology evidence="1">Multi-pass membrane protein</topology>
    </subcellularLocation>
</comment>
<comment type="domain">
    <text evidence="7">The DHHC domain is required for palmitoyltransferase activity.</text>
</comment>
<dbReference type="EC" id="2.3.1.225" evidence="7"/>
<dbReference type="Pfam" id="PF01529">
    <property type="entry name" value="DHHC"/>
    <property type="match status" value="1"/>
</dbReference>
<dbReference type="PANTHER" id="PTHR22883">
    <property type="entry name" value="ZINC FINGER DHHC DOMAIN CONTAINING PROTEIN"/>
    <property type="match status" value="1"/>
</dbReference>
<feature type="compositionally biased region" description="Polar residues" evidence="8">
    <location>
        <begin position="300"/>
        <end position="318"/>
    </location>
</feature>
<dbReference type="GeneTree" id="ENSGT00940000161784"/>
<protein>
    <recommendedName>
        <fullName evidence="7">Palmitoyltransferase</fullName>
        <ecNumber evidence="7">2.3.1.225</ecNumber>
    </recommendedName>
</protein>